<dbReference type="AlphaFoldDB" id="F1LFP6"/>
<feature type="transmembrane region" description="Helical" evidence="1">
    <location>
        <begin position="37"/>
        <end position="60"/>
    </location>
</feature>
<evidence type="ECO:0000256" key="1">
    <source>
        <dbReference type="SAM" id="Phobius"/>
    </source>
</evidence>
<organism evidence="2">
    <name type="scientific">Ascaris suum</name>
    <name type="common">Pig roundworm</name>
    <name type="synonym">Ascaris lumbricoides</name>
    <dbReference type="NCBI Taxonomy" id="6253"/>
    <lineage>
        <taxon>Eukaryota</taxon>
        <taxon>Metazoa</taxon>
        <taxon>Ecdysozoa</taxon>
        <taxon>Nematoda</taxon>
        <taxon>Chromadorea</taxon>
        <taxon>Rhabditida</taxon>
        <taxon>Spirurina</taxon>
        <taxon>Ascaridomorpha</taxon>
        <taxon>Ascaridoidea</taxon>
        <taxon>Ascarididae</taxon>
        <taxon>Ascaris</taxon>
    </lineage>
</organism>
<accession>F1LFP6</accession>
<dbReference type="GO" id="GO:0005783">
    <property type="term" value="C:endoplasmic reticulum"/>
    <property type="evidence" value="ECO:0007669"/>
    <property type="project" value="TreeGrafter"/>
</dbReference>
<dbReference type="InterPro" id="IPR051736">
    <property type="entry name" value="DnaJ-B11-like"/>
</dbReference>
<dbReference type="PANTHER" id="PTHR44298">
    <property type="entry name" value="DNAJ HOMOLOG SUBFAMILY B MEMBER 11"/>
    <property type="match status" value="1"/>
</dbReference>
<dbReference type="SUPFAM" id="SSF49493">
    <property type="entry name" value="HSP40/DnaJ peptide-binding domain"/>
    <property type="match status" value="1"/>
</dbReference>
<dbReference type="EMBL" id="JI211829">
    <property type="protein sequence ID" value="ADY48950.1"/>
    <property type="molecule type" value="mRNA"/>
</dbReference>
<dbReference type="GO" id="GO:0051082">
    <property type="term" value="F:unfolded protein binding"/>
    <property type="evidence" value="ECO:0007669"/>
    <property type="project" value="InterPro"/>
</dbReference>
<keyword evidence="1" id="KW-0472">Membrane</keyword>
<keyword evidence="1" id="KW-1133">Transmembrane helix</keyword>
<evidence type="ECO:0000313" key="2">
    <source>
        <dbReference type="EMBL" id="ADY48950.1"/>
    </source>
</evidence>
<name>F1LFP6_ASCSU</name>
<dbReference type="GO" id="GO:0051787">
    <property type="term" value="F:misfolded protein binding"/>
    <property type="evidence" value="ECO:0007669"/>
    <property type="project" value="TreeGrafter"/>
</dbReference>
<protein>
    <submittedName>
        <fullName evidence="2">DnaJ dnj-20</fullName>
    </submittedName>
</protein>
<dbReference type="PANTHER" id="PTHR44298:SF1">
    <property type="entry name" value="DNAJ HOMOLOG SUBFAMILY B MEMBER 11"/>
    <property type="match status" value="1"/>
</dbReference>
<dbReference type="Gene3D" id="2.60.260.20">
    <property type="entry name" value="Urease metallochaperone UreE, N-terminal domain"/>
    <property type="match status" value="1"/>
</dbReference>
<sequence length="63" mass="7077">MDLYTNVTISLQDALNGFEMHIKHLDGHLVKVSREKVTWPVLIAVSRCSAIYILSALLILPQT</sequence>
<keyword evidence="1" id="KW-0812">Transmembrane</keyword>
<dbReference type="GO" id="GO:0006457">
    <property type="term" value="P:protein folding"/>
    <property type="evidence" value="ECO:0007669"/>
    <property type="project" value="InterPro"/>
</dbReference>
<reference evidence="2" key="1">
    <citation type="journal article" date="2011" name="Genome Res.">
        <title>Deep small RNA sequencing from the nematode Ascaris reveals conservation, functional diversification, and novel developmental profiles.</title>
        <authorList>
            <person name="Wang J."/>
            <person name="Czech B."/>
            <person name="Crunk A."/>
            <person name="Wallace A."/>
            <person name="Mitreva M."/>
            <person name="Hannon G.J."/>
            <person name="Davis R.E."/>
        </authorList>
    </citation>
    <scope>NUCLEOTIDE SEQUENCE</scope>
</reference>
<dbReference type="InterPro" id="IPR008971">
    <property type="entry name" value="HSP40/DnaJ_pept-bd"/>
</dbReference>
<proteinExistence type="evidence at transcript level"/>